<reference evidence="2 3" key="1">
    <citation type="submission" date="2019-12" db="EMBL/GenBank/DDBJ databases">
        <title>Draft genome sequence of the ascomycete Xylaria multiplex DSM 110363.</title>
        <authorList>
            <person name="Buettner E."/>
            <person name="Kellner H."/>
        </authorList>
    </citation>
    <scope>NUCLEOTIDE SEQUENCE [LARGE SCALE GENOMIC DNA]</scope>
    <source>
        <strain evidence="2 3">DSM 110363</strain>
    </source>
</reference>
<dbReference type="Proteomes" id="UP000481858">
    <property type="component" value="Unassembled WGS sequence"/>
</dbReference>
<feature type="region of interest" description="Disordered" evidence="1">
    <location>
        <begin position="254"/>
        <end position="402"/>
    </location>
</feature>
<gene>
    <name evidence="2" type="ORF">GQX73_g6626</name>
</gene>
<sequence>MQGSSRATLDWSLRLRKREQDRIRAEAAKKRRYSERGDKDDDDNSSSDNLSDNASLLNQISNPVPDWLKEKCGNGFDTASILQVARRIHDEVEAGTLPQMPDIEILPNLLTDRAEVARLKTSKRKSRRSIPHKRSRSLGITRPSQPHILSMQRLNPASNLPYMGSASLPPSNHRQQALDIQQFYGPQQPFATTQDSSMSHRLPYRPAFPQEPLTHEDNTDASMITQLERNIPGTSRFVHQRSVSEHADRQFMRPTYQMSGPPPPNHLAPTYPESPFTHTGPPLTNSYHTPQGQSLSLPPDALYSPPRPCFQQTLDGSRHSRHQSTPNATSTLSRPQAQLYSNDNTSYQAYRSPSDLSNTSSAPNASLHHTPGPPGMYTTQPGMPEFEQTHSSYSNANYYMHP</sequence>
<feature type="compositionally biased region" description="Polar residues" evidence="1">
    <location>
        <begin position="389"/>
        <end position="402"/>
    </location>
</feature>
<feature type="compositionally biased region" description="Basic and acidic residues" evidence="1">
    <location>
        <begin position="25"/>
        <end position="39"/>
    </location>
</feature>
<feature type="compositionally biased region" description="Polar residues" evidence="1">
    <location>
        <begin position="323"/>
        <end position="364"/>
    </location>
</feature>
<comment type="caution">
    <text evidence="2">The sequence shown here is derived from an EMBL/GenBank/DDBJ whole genome shotgun (WGS) entry which is preliminary data.</text>
</comment>
<evidence type="ECO:0000313" key="3">
    <source>
        <dbReference type="Proteomes" id="UP000481858"/>
    </source>
</evidence>
<feature type="compositionally biased region" description="Low complexity" evidence="1">
    <location>
        <begin position="46"/>
        <end position="56"/>
    </location>
</feature>
<feature type="region of interest" description="Disordered" evidence="1">
    <location>
        <begin position="25"/>
        <end position="56"/>
    </location>
</feature>
<evidence type="ECO:0000256" key="1">
    <source>
        <dbReference type="SAM" id="MobiDB-lite"/>
    </source>
</evidence>
<feature type="region of interest" description="Disordered" evidence="1">
    <location>
        <begin position="120"/>
        <end position="147"/>
    </location>
</feature>
<name>A0A7C8IM74_9PEZI</name>
<dbReference type="OrthoDB" id="4161595at2759"/>
<protein>
    <submittedName>
        <fullName evidence="2">Uncharacterized protein</fullName>
    </submittedName>
</protein>
<feature type="compositionally biased region" description="Basic residues" evidence="1">
    <location>
        <begin position="120"/>
        <end position="136"/>
    </location>
</feature>
<evidence type="ECO:0000313" key="2">
    <source>
        <dbReference type="EMBL" id="KAF2966940.1"/>
    </source>
</evidence>
<proteinExistence type="predicted"/>
<accession>A0A7C8IM74</accession>
<feature type="compositionally biased region" description="Polar residues" evidence="1">
    <location>
        <begin position="189"/>
        <end position="199"/>
    </location>
</feature>
<dbReference type="InParanoid" id="A0A7C8IM74"/>
<feature type="compositionally biased region" description="Polar residues" evidence="1">
    <location>
        <begin position="282"/>
        <end position="296"/>
    </location>
</feature>
<dbReference type="AlphaFoldDB" id="A0A7C8IM74"/>
<organism evidence="2 3">
    <name type="scientific">Xylaria multiplex</name>
    <dbReference type="NCBI Taxonomy" id="323545"/>
    <lineage>
        <taxon>Eukaryota</taxon>
        <taxon>Fungi</taxon>
        <taxon>Dikarya</taxon>
        <taxon>Ascomycota</taxon>
        <taxon>Pezizomycotina</taxon>
        <taxon>Sordariomycetes</taxon>
        <taxon>Xylariomycetidae</taxon>
        <taxon>Xylariales</taxon>
        <taxon>Xylariaceae</taxon>
        <taxon>Xylaria</taxon>
    </lineage>
</organism>
<feature type="region of interest" description="Disordered" evidence="1">
    <location>
        <begin position="188"/>
        <end position="216"/>
    </location>
</feature>
<keyword evidence="3" id="KW-1185">Reference proteome</keyword>
<dbReference type="EMBL" id="WUBL01000077">
    <property type="protein sequence ID" value="KAF2966940.1"/>
    <property type="molecule type" value="Genomic_DNA"/>
</dbReference>